<evidence type="ECO:0000313" key="4">
    <source>
        <dbReference type="EMBL" id="GLB41145.1"/>
    </source>
</evidence>
<keyword evidence="3" id="KW-0413">Isomerase</keyword>
<sequence>MVFRVPQKAILEPDQLAYFQTSKTYQDLVSYIESLNDAVVGVKLADECTESPGVKAILDVLLKVEQIARDTPPVENAASRFGNPAFRTFYDKVSETIDIPRGARSTP</sequence>
<dbReference type="InterPro" id="IPR037218">
    <property type="entry name" value="PTPA_sf"/>
</dbReference>
<dbReference type="Proteomes" id="UP001063166">
    <property type="component" value="Unassembled WGS sequence"/>
</dbReference>
<evidence type="ECO:0000256" key="3">
    <source>
        <dbReference type="RuleBase" id="RU361210"/>
    </source>
</evidence>
<reference evidence="4" key="1">
    <citation type="submission" date="2022-07" db="EMBL/GenBank/DDBJ databases">
        <title>The genome of Lyophyllum shimeji provides insight into the initial evolution of ectomycorrhizal fungal genome.</title>
        <authorList>
            <person name="Kobayashi Y."/>
            <person name="Shibata T."/>
            <person name="Hirakawa H."/>
            <person name="Shigenobu S."/>
            <person name="Nishiyama T."/>
            <person name="Yamada A."/>
            <person name="Hasebe M."/>
            <person name="Kawaguchi M."/>
        </authorList>
    </citation>
    <scope>NUCLEOTIDE SEQUENCE</scope>
    <source>
        <strain evidence="4">AT787</strain>
    </source>
</reference>
<dbReference type="GO" id="GO:0005737">
    <property type="term" value="C:cytoplasm"/>
    <property type="evidence" value="ECO:0007669"/>
    <property type="project" value="UniProtKB-SubCell"/>
</dbReference>
<comment type="subcellular location">
    <subcellularLocation>
        <location evidence="3">Cytoplasm</location>
    </subcellularLocation>
</comment>
<dbReference type="EC" id="5.2.1.8" evidence="3"/>
<dbReference type="PANTHER" id="PTHR10012:SF5">
    <property type="entry name" value="SERINE_THREONINE-PROTEIN PHOSPHATASE 2A ACTIVATOR 2"/>
    <property type="match status" value="1"/>
</dbReference>
<dbReference type="GO" id="GO:0005634">
    <property type="term" value="C:nucleus"/>
    <property type="evidence" value="ECO:0007669"/>
    <property type="project" value="TreeGrafter"/>
</dbReference>
<dbReference type="Pfam" id="PF03095">
    <property type="entry name" value="PTPA"/>
    <property type="match status" value="1"/>
</dbReference>
<organism evidence="4 5">
    <name type="scientific">Lyophyllum shimeji</name>
    <name type="common">Hon-shimeji</name>
    <name type="synonym">Tricholoma shimeji</name>
    <dbReference type="NCBI Taxonomy" id="47721"/>
    <lineage>
        <taxon>Eukaryota</taxon>
        <taxon>Fungi</taxon>
        <taxon>Dikarya</taxon>
        <taxon>Basidiomycota</taxon>
        <taxon>Agaricomycotina</taxon>
        <taxon>Agaricomycetes</taxon>
        <taxon>Agaricomycetidae</taxon>
        <taxon>Agaricales</taxon>
        <taxon>Tricholomatineae</taxon>
        <taxon>Lyophyllaceae</taxon>
        <taxon>Lyophyllum</taxon>
    </lineage>
</organism>
<keyword evidence="5" id="KW-1185">Reference proteome</keyword>
<accession>A0A9P3PR28</accession>
<keyword evidence="3" id="KW-0963">Cytoplasm</keyword>
<comment type="similarity">
    <text evidence="1 3">Belongs to the PTPA-type PPIase family.</text>
</comment>
<dbReference type="GO" id="GO:0007052">
    <property type="term" value="P:mitotic spindle organization"/>
    <property type="evidence" value="ECO:0007669"/>
    <property type="project" value="TreeGrafter"/>
</dbReference>
<name>A0A9P3PR28_LYOSH</name>
<dbReference type="GO" id="GO:0000159">
    <property type="term" value="C:protein phosphatase type 2A complex"/>
    <property type="evidence" value="ECO:0007669"/>
    <property type="project" value="TreeGrafter"/>
</dbReference>
<proteinExistence type="inferred from homology"/>
<comment type="function">
    <text evidence="2">PPIases accelerate the folding of proteins. It catalyzes the cis-trans isomerization of proline imidic peptide bonds in oligopeptides. Acts as a regulatory subunit for PP2A-like phosphatases modulating their activity or substrate specificity, probably by inducing a conformational change in the catalytic subunit, a direct target of the PPIase. Can reactivate inactive phosphatase PP2A-phosphatase methylesterase complexes (PP2Ai) in presence of ATP and Mg(2+) by dissociating the inactive form from the complex.</text>
</comment>
<dbReference type="EMBL" id="BRPK01000009">
    <property type="protein sequence ID" value="GLB41145.1"/>
    <property type="molecule type" value="Genomic_DNA"/>
</dbReference>
<gene>
    <name evidence="4" type="primary">RRD2</name>
    <name evidence="4" type="ORF">LshimejAT787_0903600</name>
</gene>
<dbReference type="OrthoDB" id="16120at2759"/>
<dbReference type="InterPro" id="IPR004327">
    <property type="entry name" value="Phstyr_phstse_ac"/>
</dbReference>
<dbReference type="PANTHER" id="PTHR10012">
    <property type="entry name" value="SERINE/THREONINE-PROTEIN PHOSPHATASE 2A REGULATORY SUBUNIT B"/>
    <property type="match status" value="1"/>
</dbReference>
<evidence type="ECO:0000256" key="2">
    <source>
        <dbReference type="ARBA" id="ARBA00025287"/>
    </source>
</evidence>
<evidence type="ECO:0000313" key="5">
    <source>
        <dbReference type="Proteomes" id="UP001063166"/>
    </source>
</evidence>
<dbReference type="GO" id="GO:0003755">
    <property type="term" value="F:peptidyl-prolyl cis-trans isomerase activity"/>
    <property type="evidence" value="ECO:0007669"/>
    <property type="project" value="UniProtKB-KW"/>
</dbReference>
<keyword evidence="3" id="KW-0697">Rotamase</keyword>
<dbReference type="GO" id="GO:0008160">
    <property type="term" value="F:protein tyrosine phosphatase activator activity"/>
    <property type="evidence" value="ECO:0007669"/>
    <property type="project" value="TreeGrafter"/>
</dbReference>
<protein>
    <recommendedName>
        <fullName evidence="3">Serine/threonine-protein phosphatase 2A activator</fullName>
        <ecNumber evidence="3">5.2.1.8</ecNumber>
    </recommendedName>
    <alternativeName>
        <fullName evidence="3">Phosphotyrosyl phosphatase activator</fullName>
    </alternativeName>
</protein>
<dbReference type="SUPFAM" id="SSF140984">
    <property type="entry name" value="PTPA-like"/>
    <property type="match status" value="1"/>
</dbReference>
<evidence type="ECO:0000256" key="1">
    <source>
        <dbReference type="ARBA" id="ARBA00011019"/>
    </source>
</evidence>
<dbReference type="AlphaFoldDB" id="A0A9P3PR28"/>
<comment type="catalytic activity">
    <reaction evidence="3">
        <text>[protein]-peptidylproline (omega=180) = [protein]-peptidylproline (omega=0)</text>
        <dbReference type="Rhea" id="RHEA:16237"/>
        <dbReference type="Rhea" id="RHEA-COMP:10747"/>
        <dbReference type="Rhea" id="RHEA-COMP:10748"/>
        <dbReference type="ChEBI" id="CHEBI:83833"/>
        <dbReference type="ChEBI" id="CHEBI:83834"/>
        <dbReference type="EC" id="5.2.1.8"/>
    </reaction>
</comment>
<comment type="caution">
    <text evidence="4">The sequence shown here is derived from an EMBL/GenBank/DDBJ whole genome shotgun (WGS) entry which is preliminary data.</text>
</comment>